<dbReference type="PROSITE" id="PS50987">
    <property type="entry name" value="HTH_ARSR_2"/>
    <property type="match status" value="1"/>
</dbReference>
<dbReference type="Gene3D" id="1.10.10.10">
    <property type="entry name" value="Winged helix-like DNA-binding domain superfamily/Winged helix DNA-binding domain"/>
    <property type="match status" value="1"/>
</dbReference>
<dbReference type="PANTHER" id="PTHR43132">
    <property type="entry name" value="ARSENICAL RESISTANCE OPERON REPRESSOR ARSR-RELATED"/>
    <property type="match status" value="1"/>
</dbReference>
<dbReference type="InterPro" id="IPR011991">
    <property type="entry name" value="ArsR-like_HTH"/>
</dbReference>
<dbReference type="InterPro" id="IPR036390">
    <property type="entry name" value="WH_DNA-bd_sf"/>
</dbReference>
<evidence type="ECO:0000313" key="6">
    <source>
        <dbReference type="EMBL" id="MFC3705995.1"/>
    </source>
</evidence>
<feature type="domain" description="HTH arsR-type" evidence="5">
    <location>
        <begin position="1"/>
        <end position="93"/>
    </location>
</feature>
<keyword evidence="2" id="KW-0238">DNA-binding</keyword>
<keyword evidence="7" id="KW-1185">Reference proteome</keyword>
<keyword evidence="1" id="KW-0805">Transcription regulation</keyword>
<evidence type="ECO:0000256" key="4">
    <source>
        <dbReference type="SAM" id="MobiDB-lite"/>
    </source>
</evidence>
<keyword evidence="3" id="KW-0804">Transcription</keyword>
<dbReference type="InterPro" id="IPR036388">
    <property type="entry name" value="WH-like_DNA-bd_sf"/>
</dbReference>
<dbReference type="NCBIfam" id="NF033788">
    <property type="entry name" value="HTH_metalloreg"/>
    <property type="match status" value="1"/>
</dbReference>
<dbReference type="InterPro" id="IPR051011">
    <property type="entry name" value="Metal_resp_trans_reg"/>
</dbReference>
<proteinExistence type="predicted"/>
<dbReference type="EMBL" id="JBHRYD010000013">
    <property type="protein sequence ID" value="MFC3705995.1"/>
    <property type="molecule type" value="Genomic_DNA"/>
</dbReference>
<evidence type="ECO:0000256" key="1">
    <source>
        <dbReference type="ARBA" id="ARBA00023015"/>
    </source>
</evidence>
<reference evidence="7" key="1">
    <citation type="journal article" date="2019" name="Int. J. Syst. Evol. Microbiol.">
        <title>The Global Catalogue of Microorganisms (GCM) 10K type strain sequencing project: providing services to taxonomists for standard genome sequencing and annotation.</title>
        <authorList>
            <consortium name="The Broad Institute Genomics Platform"/>
            <consortium name="The Broad Institute Genome Sequencing Center for Infectious Disease"/>
            <person name="Wu L."/>
            <person name="Ma J."/>
        </authorList>
    </citation>
    <scope>NUCLEOTIDE SEQUENCE [LARGE SCALE GENOMIC DNA]</scope>
    <source>
        <strain evidence="7">KCTC 42281</strain>
    </source>
</reference>
<evidence type="ECO:0000259" key="5">
    <source>
        <dbReference type="PROSITE" id="PS50987"/>
    </source>
</evidence>
<gene>
    <name evidence="6" type="ORF">ACFOOL_14670</name>
</gene>
<dbReference type="Proteomes" id="UP001595613">
    <property type="component" value="Unassembled WGS sequence"/>
</dbReference>
<dbReference type="SMART" id="SM00418">
    <property type="entry name" value="HTH_ARSR"/>
    <property type="match status" value="1"/>
</dbReference>
<dbReference type="PRINTS" id="PR00778">
    <property type="entry name" value="HTHARSR"/>
</dbReference>
<feature type="region of interest" description="Disordered" evidence="4">
    <location>
        <begin position="92"/>
        <end position="126"/>
    </location>
</feature>
<evidence type="ECO:0000256" key="2">
    <source>
        <dbReference type="ARBA" id="ARBA00023125"/>
    </source>
</evidence>
<dbReference type="PANTHER" id="PTHR43132:SF2">
    <property type="entry name" value="ARSENICAL RESISTANCE OPERON REPRESSOR ARSR-RELATED"/>
    <property type="match status" value="1"/>
</dbReference>
<dbReference type="SUPFAM" id="SSF46785">
    <property type="entry name" value="Winged helix' DNA-binding domain"/>
    <property type="match status" value="1"/>
</dbReference>
<protein>
    <submittedName>
        <fullName evidence="6">ArsR/SmtB family transcription factor</fullName>
    </submittedName>
</protein>
<dbReference type="InterPro" id="IPR001845">
    <property type="entry name" value="HTH_ArsR_DNA-bd_dom"/>
</dbReference>
<evidence type="ECO:0000313" key="7">
    <source>
        <dbReference type="Proteomes" id="UP001595613"/>
    </source>
</evidence>
<name>A0ABV7X5J1_9HYPH</name>
<dbReference type="CDD" id="cd00090">
    <property type="entry name" value="HTH_ARSR"/>
    <property type="match status" value="1"/>
</dbReference>
<dbReference type="Pfam" id="PF01022">
    <property type="entry name" value="HTH_5"/>
    <property type="match status" value="1"/>
</dbReference>
<accession>A0ABV7X5J1</accession>
<organism evidence="6 7">
    <name type="scientific">Devosia honganensis</name>
    <dbReference type="NCBI Taxonomy" id="1610527"/>
    <lineage>
        <taxon>Bacteria</taxon>
        <taxon>Pseudomonadati</taxon>
        <taxon>Pseudomonadota</taxon>
        <taxon>Alphaproteobacteria</taxon>
        <taxon>Hyphomicrobiales</taxon>
        <taxon>Devosiaceae</taxon>
        <taxon>Devosia</taxon>
    </lineage>
</organism>
<evidence type="ECO:0000256" key="3">
    <source>
        <dbReference type="ARBA" id="ARBA00023163"/>
    </source>
</evidence>
<sequence length="126" mass="13523">MRKIKPPIAVYSALADATRCRILELLRAGPLPVHRLAEAFSISRPAISRHLRVLKTAGLVAEVKKGRENLYAPRLSRLDKAVGWIGGLRASGDGAAPAAPVEPAPVRTPLPRAKKPGPTSQMGFDF</sequence>
<comment type="caution">
    <text evidence="6">The sequence shown here is derived from an EMBL/GenBank/DDBJ whole genome shotgun (WGS) entry which is preliminary data.</text>
</comment>